<organism evidence="2 3">
    <name type="scientific">Bradyrhizobium erythrophlei</name>
    <dbReference type="NCBI Taxonomy" id="1437360"/>
    <lineage>
        <taxon>Bacteria</taxon>
        <taxon>Pseudomonadati</taxon>
        <taxon>Pseudomonadota</taxon>
        <taxon>Alphaproteobacteria</taxon>
        <taxon>Hyphomicrobiales</taxon>
        <taxon>Nitrobacteraceae</taxon>
        <taxon>Bradyrhizobium</taxon>
    </lineage>
</organism>
<sequence length="443" mass="47621">MTVRLRDLHTCFEGVIPSIIATASQVGVPNISYLSHVALVDDEHVALSDQFFSKTAANIRANNNAAVMLVDPRDGSQYRLSVVFERSLDSGPLYETMAAELRASSAQVGMADVMRLRGVDIYRVASAEAIPTPGAAVATSSPATSLYLAAAATLNGRISEASEIDAIVDAVLDGPRDSFGCANSMLLLKYPAGERLVTVGSRGYSWTGIGSEVAIGEAIIGTAAAERRTIRISDMSRIRRFGNAIRASAVDENQTRTIALPGIADAMSQMALPMIAGGVLRGVLFLENRERLAFPRDVEMALSILASNAAAALALADNTSANEQSLVTSQGNGALAGRPFSVIHHLFDDSVFIDGEYLIKGVSGRLLVHLLGLHLREGRADFTNREMRLSDELRLPDFKDNLETRLLLLRRRLEEKAAPIRLVKTGRGKLRLEIAGPALLESR</sequence>
<name>A0A1M7UUY8_9BRAD</name>
<dbReference type="InterPro" id="IPR003018">
    <property type="entry name" value="GAF"/>
</dbReference>
<dbReference type="SMART" id="SM00065">
    <property type="entry name" value="GAF"/>
    <property type="match status" value="1"/>
</dbReference>
<feature type="domain" description="GAF" evidence="1">
    <location>
        <begin position="163"/>
        <end position="323"/>
    </location>
</feature>
<dbReference type="Proteomes" id="UP000184096">
    <property type="component" value="Chromosome I"/>
</dbReference>
<keyword evidence="3" id="KW-1185">Reference proteome</keyword>
<evidence type="ECO:0000259" key="1">
    <source>
        <dbReference type="SMART" id="SM00065"/>
    </source>
</evidence>
<evidence type="ECO:0000313" key="2">
    <source>
        <dbReference type="EMBL" id="SHN86802.1"/>
    </source>
</evidence>
<dbReference type="InterPro" id="IPR029016">
    <property type="entry name" value="GAF-like_dom_sf"/>
</dbReference>
<dbReference type="Gene3D" id="2.30.110.10">
    <property type="entry name" value="Electron Transport, Fmn-binding Protein, Chain A"/>
    <property type="match status" value="1"/>
</dbReference>
<dbReference type="AlphaFoldDB" id="A0A1M7UUY8"/>
<dbReference type="InterPro" id="IPR012349">
    <property type="entry name" value="Split_barrel_FMN-bd"/>
</dbReference>
<reference evidence="3" key="1">
    <citation type="submission" date="2016-11" db="EMBL/GenBank/DDBJ databases">
        <authorList>
            <person name="Varghese N."/>
            <person name="Submissions S."/>
        </authorList>
    </citation>
    <scope>NUCLEOTIDE SEQUENCE [LARGE SCALE GENOMIC DNA]</scope>
    <source>
        <strain evidence="3">GAS401</strain>
    </source>
</reference>
<dbReference type="EMBL" id="LT670849">
    <property type="protein sequence ID" value="SHN86802.1"/>
    <property type="molecule type" value="Genomic_DNA"/>
</dbReference>
<dbReference type="Pfam" id="PF01590">
    <property type="entry name" value="GAF"/>
    <property type="match status" value="1"/>
</dbReference>
<dbReference type="InterPro" id="IPR011576">
    <property type="entry name" value="Pyridox_Oxase_N"/>
</dbReference>
<dbReference type="RefSeq" id="WP_072824804.1">
    <property type="nucleotide sequence ID" value="NZ_LT670849.1"/>
</dbReference>
<accession>A0A1M7UUY8</accession>
<gene>
    <name evidence="2" type="ORF">SAMN05444170_6841</name>
</gene>
<dbReference type="PANTHER" id="PTHR40660:SF1">
    <property type="entry name" value="5'-PHOSPHATE OXIDASE PUTATIVE DOMAIN-CONTAINING PROTEIN-RELATED"/>
    <property type="match status" value="1"/>
</dbReference>
<protein>
    <submittedName>
        <fullName evidence="2">Adenylate cyclase</fullName>
    </submittedName>
</protein>
<dbReference type="Gene3D" id="3.30.450.40">
    <property type="match status" value="1"/>
</dbReference>
<dbReference type="PANTHER" id="PTHR40660">
    <property type="entry name" value="5'-PHOSPHATE OXIDASE PUTATIVE DOMAIN-CONTAINING PROTEIN-RELATED"/>
    <property type="match status" value="1"/>
</dbReference>
<dbReference type="Pfam" id="PF01243">
    <property type="entry name" value="PNPOx_N"/>
    <property type="match status" value="1"/>
</dbReference>
<dbReference type="SUPFAM" id="SSF55781">
    <property type="entry name" value="GAF domain-like"/>
    <property type="match status" value="1"/>
</dbReference>
<proteinExistence type="predicted"/>
<evidence type="ECO:0000313" key="3">
    <source>
        <dbReference type="Proteomes" id="UP000184096"/>
    </source>
</evidence>
<dbReference type="OrthoDB" id="329702at2"/>
<dbReference type="SUPFAM" id="SSF50475">
    <property type="entry name" value="FMN-binding split barrel"/>
    <property type="match status" value="1"/>
</dbReference>